<dbReference type="Proteomes" id="UP000292085">
    <property type="component" value="Unassembled WGS sequence"/>
</dbReference>
<accession>A0A4Q6XUU5</accession>
<sequence length="532" mass="56709">MVGDDPARPDPVLGAGRALRLQGVGKRAGRVRPRAIGGGAPVALSRRARLGRADRSALAIHRDRTQYVGRGVAVLSAVFESGGPAGPRQSWPRGPDPRPRRRAGYASGGVPCLDIVRSHPSELLARRGAGRGGGCRIHRCDPARRAAVAGGAHPANHDPHARSRRVTTPTIVYLYGQTLPNKAANSGAVIGLCSALAAAGERVCVISPTGGTSAEIAATYQPHSGVTFQHLDVPDSARRYPAFAAAAGRAEFARAIVITRMPQVAILTALLGRRTVLELHQHSNTFKHWALWRRLLHLVRPNRLRIAALSQGVVDELDPLLRAKGGEPTIIASAARNFGADGKVEPLYDIGFIGSFMPGKGVGFVETIAQLAPHYSVVLYGDPSRDPPTAARLSALPNVTLAGYVNPSEVAAALASFRVGLAPYDRAGFGGDGSPFVRADDLSSLKIVEYLSARRIVVASRIPSVTRMVADRHSAMLCDPDDPADWLRAIDTVLTDRALGASIAGQGRALYEQQFSFDIRARRFRALIDQLR</sequence>
<evidence type="ECO:0000313" key="3">
    <source>
        <dbReference type="Proteomes" id="UP000292085"/>
    </source>
</evidence>
<keyword evidence="3" id="KW-1185">Reference proteome</keyword>
<organism evidence="2 3">
    <name type="scientific">Sphingomonas populi</name>
    <dbReference type="NCBI Taxonomy" id="2484750"/>
    <lineage>
        <taxon>Bacteria</taxon>
        <taxon>Pseudomonadati</taxon>
        <taxon>Pseudomonadota</taxon>
        <taxon>Alphaproteobacteria</taxon>
        <taxon>Sphingomonadales</taxon>
        <taxon>Sphingomonadaceae</taxon>
        <taxon>Sphingomonas</taxon>
    </lineage>
</organism>
<keyword evidence="2" id="KW-0808">Transferase</keyword>
<reference evidence="2 3" key="1">
    <citation type="submission" date="2019-02" db="EMBL/GenBank/DDBJ databases">
        <authorList>
            <person name="Li Y."/>
        </authorList>
    </citation>
    <scope>NUCLEOTIDE SEQUENCE [LARGE SCALE GENOMIC DNA]</scope>
    <source>
        <strain evidence="2 3">3-7</strain>
    </source>
</reference>
<name>A0A4Q6XUU5_9SPHN</name>
<dbReference type="OrthoDB" id="9790710at2"/>
<dbReference type="PANTHER" id="PTHR12526:SF600">
    <property type="entry name" value="GLYCOSYL TRANSFERASE GROUP 1"/>
    <property type="match status" value="1"/>
</dbReference>
<gene>
    <name evidence="2" type="ORF">EWE75_11510</name>
</gene>
<protein>
    <submittedName>
        <fullName evidence="2">Glycosyltransferase</fullName>
    </submittedName>
</protein>
<dbReference type="SUPFAM" id="SSF53756">
    <property type="entry name" value="UDP-Glycosyltransferase/glycogen phosphorylase"/>
    <property type="match status" value="1"/>
</dbReference>
<dbReference type="EMBL" id="SGIS01000015">
    <property type="protein sequence ID" value="RZF64373.1"/>
    <property type="molecule type" value="Genomic_DNA"/>
</dbReference>
<dbReference type="PANTHER" id="PTHR12526">
    <property type="entry name" value="GLYCOSYLTRANSFERASE"/>
    <property type="match status" value="1"/>
</dbReference>
<evidence type="ECO:0000313" key="2">
    <source>
        <dbReference type="EMBL" id="RZF64373.1"/>
    </source>
</evidence>
<dbReference type="Gene3D" id="3.40.50.2000">
    <property type="entry name" value="Glycogen Phosphorylase B"/>
    <property type="match status" value="1"/>
</dbReference>
<dbReference type="Pfam" id="PF13692">
    <property type="entry name" value="Glyco_trans_1_4"/>
    <property type="match status" value="1"/>
</dbReference>
<comment type="caution">
    <text evidence="2">The sequence shown here is derived from an EMBL/GenBank/DDBJ whole genome shotgun (WGS) entry which is preliminary data.</text>
</comment>
<dbReference type="AlphaFoldDB" id="A0A4Q6XUU5"/>
<dbReference type="CDD" id="cd03801">
    <property type="entry name" value="GT4_PimA-like"/>
    <property type="match status" value="1"/>
</dbReference>
<dbReference type="GO" id="GO:0016757">
    <property type="term" value="F:glycosyltransferase activity"/>
    <property type="evidence" value="ECO:0007669"/>
    <property type="project" value="TreeGrafter"/>
</dbReference>
<proteinExistence type="predicted"/>
<feature type="region of interest" description="Disordered" evidence="1">
    <location>
        <begin position="81"/>
        <end position="104"/>
    </location>
</feature>
<evidence type="ECO:0000256" key="1">
    <source>
        <dbReference type="SAM" id="MobiDB-lite"/>
    </source>
</evidence>